<evidence type="ECO:0000313" key="2">
    <source>
        <dbReference type="EMBL" id="RHL89717.1"/>
    </source>
</evidence>
<organism evidence="1 4">
    <name type="scientific">Dorea formicigenerans</name>
    <dbReference type="NCBI Taxonomy" id="39486"/>
    <lineage>
        <taxon>Bacteria</taxon>
        <taxon>Bacillati</taxon>
        <taxon>Bacillota</taxon>
        <taxon>Clostridia</taxon>
        <taxon>Lachnospirales</taxon>
        <taxon>Lachnospiraceae</taxon>
        <taxon>Dorea</taxon>
    </lineage>
</organism>
<comment type="caution">
    <text evidence="1">The sequence shown here is derived from an EMBL/GenBank/DDBJ whole genome shotgun (WGS) entry which is preliminary data.</text>
</comment>
<sequence length="138" mass="15697">MTGYDRDNTNLNYEDIINLPHPVSKRHKPMPVEDRAAQFAPFAALTGHQAAIEEAARVTDIRMELDEEMKEQLNVKLQKIVSEPGQKIQLVYYVPDGRKSGGSYKTKIGIVKKIDEYQKILVLEDGCRIPLEDISEIE</sequence>
<dbReference type="RefSeq" id="WP_040015303.1">
    <property type="nucleotide sequence ID" value="NZ_CP102279.1"/>
</dbReference>
<name>A0A415H537_9FIRM</name>
<dbReference type="EMBL" id="QRNS01000015">
    <property type="protein sequence ID" value="RHK62424.1"/>
    <property type="molecule type" value="Genomic_DNA"/>
</dbReference>
<evidence type="ECO:0000313" key="1">
    <source>
        <dbReference type="EMBL" id="RHK62424.1"/>
    </source>
</evidence>
<dbReference type="EMBL" id="QRPD01000002">
    <property type="protein sequence ID" value="RHL89717.1"/>
    <property type="molecule type" value="Genomic_DNA"/>
</dbReference>
<proteinExistence type="predicted"/>
<gene>
    <name evidence="1" type="ORF">DW054_10490</name>
    <name evidence="2" type="ORF">DWZ98_02630</name>
</gene>
<accession>A0A415H537</accession>
<evidence type="ECO:0000313" key="4">
    <source>
        <dbReference type="Proteomes" id="UP000284152"/>
    </source>
</evidence>
<evidence type="ECO:0008006" key="5">
    <source>
        <dbReference type="Google" id="ProtNLM"/>
    </source>
</evidence>
<reference evidence="3 4" key="1">
    <citation type="submission" date="2018-08" db="EMBL/GenBank/DDBJ databases">
        <title>A genome reference for cultivated species of the human gut microbiota.</title>
        <authorList>
            <person name="Zou Y."/>
            <person name="Xue W."/>
            <person name="Luo G."/>
        </authorList>
    </citation>
    <scope>NUCLEOTIDE SEQUENCE [LARGE SCALE GENOMIC DNA]</scope>
    <source>
        <strain evidence="2 3">AF36-1BH</strain>
        <strain evidence="1 4">AF42-21</strain>
    </source>
</reference>
<evidence type="ECO:0000313" key="3">
    <source>
        <dbReference type="Proteomes" id="UP000283325"/>
    </source>
</evidence>
<dbReference type="AlphaFoldDB" id="A0A415H537"/>
<protein>
    <recommendedName>
        <fullName evidence="5">YolD-like family protein</fullName>
    </recommendedName>
</protein>
<dbReference type="GeneID" id="92864598"/>
<dbReference type="Proteomes" id="UP000284152">
    <property type="component" value="Unassembled WGS sequence"/>
</dbReference>
<dbReference type="Proteomes" id="UP000283325">
    <property type="component" value="Unassembled WGS sequence"/>
</dbReference>